<keyword evidence="2" id="KW-0805">Transcription regulation</keyword>
<dbReference type="SUPFAM" id="SSF53822">
    <property type="entry name" value="Periplasmic binding protein-like I"/>
    <property type="match status" value="1"/>
</dbReference>
<dbReference type="AlphaFoldDB" id="A0A4R5UDW7"/>
<dbReference type="GO" id="GO:0000976">
    <property type="term" value="F:transcription cis-regulatory region binding"/>
    <property type="evidence" value="ECO:0007669"/>
    <property type="project" value="TreeGrafter"/>
</dbReference>
<dbReference type="CDD" id="cd01392">
    <property type="entry name" value="HTH_LacI"/>
    <property type="match status" value="1"/>
</dbReference>
<dbReference type="Gene3D" id="3.40.50.2300">
    <property type="match status" value="2"/>
</dbReference>
<proteinExistence type="predicted"/>
<keyword evidence="4" id="KW-0804">Transcription</keyword>
<dbReference type="CDD" id="cd06267">
    <property type="entry name" value="PBP1_LacI_sugar_binding-like"/>
    <property type="match status" value="1"/>
</dbReference>
<dbReference type="PROSITE" id="PS00356">
    <property type="entry name" value="HTH_LACI_1"/>
    <property type="match status" value="1"/>
</dbReference>
<protein>
    <submittedName>
        <fullName evidence="6">LacI family transcriptional regulator</fullName>
    </submittedName>
</protein>
<name>A0A4R5UDW7_9GAMM</name>
<keyword evidence="3" id="KW-0238">DNA-binding</keyword>
<comment type="caution">
    <text evidence="6">The sequence shown here is derived from an EMBL/GenBank/DDBJ whole genome shotgun (WGS) entry which is preliminary data.</text>
</comment>
<dbReference type="Pfam" id="PF13377">
    <property type="entry name" value="Peripla_BP_3"/>
    <property type="match status" value="1"/>
</dbReference>
<dbReference type="InterPro" id="IPR000843">
    <property type="entry name" value="HTH_LacI"/>
</dbReference>
<sequence>MASARRWGLSVTIKDVAKAAGVSVATVSRALNGHQNVAEAVRERVLAVSAELRYSPHHAARSLSSRRTQTVGVVLPDLHGEFFSELMRGIDQVARTRGQHLLVSSYHGNPEEQGAALRAMRGRVDGLLLMSPYVHDTDFLARNVDASLPMVLMNAAQGRPHAAIGIDNYGGARTMVAHLVAEGHRRIAFIGGPEDNDDARERRRGYRDALAEAGADYTPWELPGQFDEDSGHRAGQALLALEMRPDAVFAANDMMAIGCLYALGRGGVRTPADVAVVGFDDIPLARYVHPSLTTMRVDIAELGARALKALLEIEASGRTDPTTQSVLLEPALVIRDSSGSAASLTSSGEPSTRP</sequence>
<evidence type="ECO:0000256" key="3">
    <source>
        <dbReference type="ARBA" id="ARBA00023125"/>
    </source>
</evidence>
<dbReference type="PANTHER" id="PTHR30146">
    <property type="entry name" value="LACI-RELATED TRANSCRIPTIONAL REPRESSOR"/>
    <property type="match status" value="1"/>
</dbReference>
<gene>
    <name evidence="6" type="ORF">E2F49_04990</name>
</gene>
<organism evidence="6 7">
    <name type="scientific">Luteimonas terrae</name>
    <dbReference type="NCBI Taxonomy" id="1530191"/>
    <lineage>
        <taxon>Bacteria</taxon>
        <taxon>Pseudomonadati</taxon>
        <taxon>Pseudomonadota</taxon>
        <taxon>Gammaproteobacteria</taxon>
        <taxon>Lysobacterales</taxon>
        <taxon>Lysobacteraceae</taxon>
        <taxon>Luteimonas</taxon>
    </lineage>
</organism>
<dbReference type="PROSITE" id="PS50932">
    <property type="entry name" value="HTH_LACI_2"/>
    <property type="match status" value="1"/>
</dbReference>
<evidence type="ECO:0000313" key="6">
    <source>
        <dbReference type="EMBL" id="TDK33381.1"/>
    </source>
</evidence>
<dbReference type="OrthoDB" id="9798934at2"/>
<dbReference type="EMBL" id="SMTG01000002">
    <property type="protein sequence ID" value="TDK33381.1"/>
    <property type="molecule type" value="Genomic_DNA"/>
</dbReference>
<dbReference type="PANTHER" id="PTHR30146:SF151">
    <property type="entry name" value="HTH-TYPE TRANSCRIPTIONAL REPRESSOR CYTR"/>
    <property type="match status" value="1"/>
</dbReference>
<dbReference type="Gene3D" id="1.10.260.40">
    <property type="entry name" value="lambda repressor-like DNA-binding domains"/>
    <property type="match status" value="1"/>
</dbReference>
<evidence type="ECO:0000313" key="7">
    <source>
        <dbReference type="Proteomes" id="UP000295543"/>
    </source>
</evidence>
<dbReference type="SUPFAM" id="SSF47413">
    <property type="entry name" value="lambda repressor-like DNA-binding domains"/>
    <property type="match status" value="1"/>
</dbReference>
<evidence type="ECO:0000256" key="2">
    <source>
        <dbReference type="ARBA" id="ARBA00023015"/>
    </source>
</evidence>
<dbReference type="Proteomes" id="UP000295543">
    <property type="component" value="Unassembled WGS sequence"/>
</dbReference>
<dbReference type="SMART" id="SM00354">
    <property type="entry name" value="HTH_LACI"/>
    <property type="match status" value="1"/>
</dbReference>
<evidence type="ECO:0000256" key="1">
    <source>
        <dbReference type="ARBA" id="ARBA00022491"/>
    </source>
</evidence>
<feature type="domain" description="HTH lacI-type" evidence="5">
    <location>
        <begin position="11"/>
        <end position="65"/>
    </location>
</feature>
<accession>A0A4R5UDW7</accession>
<dbReference type="Pfam" id="PF00356">
    <property type="entry name" value="LacI"/>
    <property type="match status" value="1"/>
</dbReference>
<dbReference type="GO" id="GO:0003700">
    <property type="term" value="F:DNA-binding transcription factor activity"/>
    <property type="evidence" value="ECO:0007669"/>
    <property type="project" value="TreeGrafter"/>
</dbReference>
<dbReference type="InterPro" id="IPR010982">
    <property type="entry name" value="Lambda_DNA-bd_dom_sf"/>
</dbReference>
<evidence type="ECO:0000259" key="5">
    <source>
        <dbReference type="PROSITE" id="PS50932"/>
    </source>
</evidence>
<keyword evidence="1" id="KW-0678">Repressor</keyword>
<dbReference type="PRINTS" id="PR00036">
    <property type="entry name" value="HTHLACI"/>
</dbReference>
<dbReference type="InterPro" id="IPR028082">
    <property type="entry name" value="Peripla_BP_I"/>
</dbReference>
<keyword evidence="7" id="KW-1185">Reference proteome</keyword>
<dbReference type="InterPro" id="IPR046335">
    <property type="entry name" value="LacI/GalR-like_sensor"/>
</dbReference>
<evidence type="ECO:0000256" key="4">
    <source>
        <dbReference type="ARBA" id="ARBA00023163"/>
    </source>
</evidence>
<reference evidence="6 7" key="1">
    <citation type="submission" date="2019-03" db="EMBL/GenBank/DDBJ databases">
        <title>Luteimonas zhaokaii sp.nov., isolated from the rectal contents of Plateau pika in Yushu, Qinghai Province, China.</title>
        <authorList>
            <person name="Zhang G."/>
        </authorList>
    </citation>
    <scope>NUCLEOTIDE SEQUENCE [LARGE SCALE GENOMIC DNA]</scope>
    <source>
        <strain evidence="6 7">THG-MD21</strain>
    </source>
</reference>